<protein>
    <submittedName>
        <fullName evidence="2">Uncharacterized protein</fullName>
    </submittedName>
</protein>
<proteinExistence type="predicted"/>
<evidence type="ECO:0000256" key="1">
    <source>
        <dbReference type="SAM" id="SignalP"/>
    </source>
</evidence>
<evidence type="ECO:0000313" key="2">
    <source>
        <dbReference type="EMBL" id="TWT33188.1"/>
    </source>
</evidence>
<reference evidence="2 3" key="1">
    <citation type="submission" date="2019-02" db="EMBL/GenBank/DDBJ databases">
        <title>Deep-cultivation of Planctomycetes and their phenomic and genomic characterization uncovers novel biology.</title>
        <authorList>
            <person name="Wiegand S."/>
            <person name="Jogler M."/>
            <person name="Boedeker C."/>
            <person name="Pinto D."/>
            <person name="Vollmers J."/>
            <person name="Rivas-Marin E."/>
            <person name="Kohn T."/>
            <person name="Peeters S.H."/>
            <person name="Heuer A."/>
            <person name="Rast P."/>
            <person name="Oberbeckmann S."/>
            <person name="Bunk B."/>
            <person name="Jeske O."/>
            <person name="Meyerdierks A."/>
            <person name="Storesund J.E."/>
            <person name="Kallscheuer N."/>
            <person name="Luecker S."/>
            <person name="Lage O.M."/>
            <person name="Pohl T."/>
            <person name="Merkel B.J."/>
            <person name="Hornburger P."/>
            <person name="Mueller R.-W."/>
            <person name="Bruemmer F."/>
            <person name="Labrenz M."/>
            <person name="Spormann A.M."/>
            <person name="Op Den Camp H."/>
            <person name="Overmann J."/>
            <person name="Amann R."/>
            <person name="Jetten M.S.M."/>
            <person name="Mascher T."/>
            <person name="Medema M.H."/>
            <person name="Devos D.P."/>
            <person name="Kaster A.-K."/>
            <person name="Ovreas L."/>
            <person name="Rohde M."/>
            <person name="Galperin M.Y."/>
            <person name="Jogler C."/>
        </authorList>
    </citation>
    <scope>NUCLEOTIDE SEQUENCE [LARGE SCALE GENOMIC DNA]</scope>
    <source>
        <strain evidence="2 3">Enr8</strain>
    </source>
</reference>
<dbReference type="Proteomes" id="UP000318878">
    <property type="component" value="Unassembled WGS sequence"/>
</dbReference>
<name>A0A5C5V3Q4_9BACT</name>
<dbReference type="AlphaFoldDB" id="A0A5C5V3Q4"/>
<keyword evidence="1" id="KW-0732">Signal</keyword>
<organism evidence="2 3">
    <name type="scientific">Blastopirellula retiformator</name>
    <dbReference type="NCBI Taxonomy" id="2527970"/>
    <lineage>
        <taxon>Bacteria</taxon>
        <taxon>Pseudomonadati</taxon>
        <taxon>Planctomycetota</taxon>
        <taxon>Planctomycetia</taxon>
        <taxon>Pirellulales</taxon>
        <taxon>Pirellulaceae</taxon>
        <taxon>Blastopirellula</taxon>
    </lineage>
</organism>
<evidence type="ECO:0000313" key="3">
    <source>
        <dbReference type="Proteomes" id="UP000318878"/>
    </source>
</evidence>
<sequence length="253" mass="28434" precursor="true">MHAVRSLTAIVTLMLAVSPACAEPNAFLSGVVRWITLENIPSTYSDERKWGGQKAFTQGVKFRGSFKNFKIERDKKPVNHGTWKRYHVKVVDPRNDVQVSVESIEVLGDKIKTRLNVTIQATAEAELQEWNRGVRLMGVSGVADATIQMKLDAETKVRWNTLGLLVSGELEPQVTAADLTLLHFELQRVGKANGQLIEKLGHELKDEVAEKVENYEPKLVEKANKALDKEIAKGRFKIDLEEWVRAQFSSAKK</sequence>
<accession>A0A5C5V3Q4</accession>
<gene>
    <name evidence="2" type="ORF">Enr8_30130</name>
</gene>
<dbReference type="RefSeq" id="WP_146432826.1">
    <property type="nucleotide sequence ID" value="NZ_SJPF01000003.1"/>
</dbReference>
<dbReference type="OrthoDB" id="286633at2"/>
<feature type="signal peptide" evidence="1">
    <location>
        <begin position="1"/>
        <end position="22"/>
    </location>
</feature>
<comment type="caution">
    <text evidence="2">The sequence shown here is derived from an EMBL/GenBank/DDBJ whole genome shotgun (WGS) entry which is preliminary data.</text>
</comment>
<feature type="chain" id="PRO_5022712520" evidence="1">
    <location>
        <begin position="23"/>
        <end position="253"/>
    </location>
</feature>
<keyword evidence="3" id="KW-1185">Reference proteome</keyword>
<dbReference type="EMBL" id="SJPF01000003">
    <property type="protein sequence ID" value="TWT33188.1"/>
    <property type="molecule type" value="Genomic_DNA"/>
</dbReference>